<dbReference type="Gramene" id="KOM49769">
    <property type="protein sequence ID" value="KOM49769"/>
    <property type="gene ID" value="LR48_Vigan08g059600"/>
</dbReference>
<proteinExistence type="predicted"/>
<name>A0A0L9V4Y4_PHAAN</name>
<organism evidence="1 2">
    <name type="scientific">Phaseolus angularis</name>
    <name type="common">Azuki bean</name>
    <name type="synonym">Vigna angularis</name>
    <dbReference type="NCBI Taxonomy" id="3914"/>
    <lineage>
        <taxon>Eukaryota</taxon>
        <taxon>Viridiplantae</taxon>
        <taxon>Streptophyta</taxon>
        <taxon>Embryophyta</taxon>
        <taxon>Tracheophyta</taxon>
        <taxon>Spermatophyta</taxon>
        <taxon>Magnoliopsida</taxon>
        <taxon>eudicotyledons</taxon>
        <taxon>Gunneridae</taxon>
        <taxon>Pentapetalae</taxon>
        <taxon>rosids</taxon>
        <taxon>fabids</taxon>
        <taxon>Fabales</taxon>
        <taxon>Fabaceae</taxon>
        <taxon>Papilionoideae</taxon>
        <taxon>50 kb inversion clade</taxon>
        <taxon>NPAAA clade</taxon>
        <taxon>indigoferoid/millettioid clade</taxon>
        <taxon>Phaseoleae</taxon>
        <taxon>Vigna</taxon>
    </lineage>
</organism>
<protein>
    <submittedName>
        <fullName evidence="1">Uncharacterized protein</fullName>
    </submittedName>
</protein>
<reference evidence="2" key="1">
    <citation type="journal article" date="2015" name="Proc. Natl. Acad. Sci. U.S.A.">
        <title>Genome sequencing of adzuki bean (Vigna angularis) provides insight into high starch and low fat accumulation and domestication.</title>
        <authorList>
            <person name="Yang K."/>
            <person name="Tian Z."/>
            <person name="Chen C."/>
            <person name="Luo L."/>
            <person name="Zhao B."/>
            <person name="Wang Z."/>
            <person name="Yu L."/>
            <person name="Li Y."/>
            <person name="Sun Y."/>
            <person name="Li W."/>
            <person name="Chen Y."/>
            <person name="Li Y."/>
            <person name="Zhang Y."/>
            <person name="Ai D."/>
            <person name="Zhao J."/>
            <person name="Shang C."/>
            <person name="Ma Y."/>
            <person name="Wu B."/>
            <person name="Wang M."/>
            <person name="Gao L."/>
            <person name="Sun D."/>
            <person name="Zhang P."/>
            <person name="Guo F."/>
            <person name="Wang W."/>
            <person name="Li Y."/>
            <person name="Wang J."/>
            <person name="Varshney R.K."/>
            <person name="Wang J."/>
            <person name="Ling H.Q."/>
            <person name="Wan P."/>
        </authorList>
    </citation>
    <scope>NUCLEOTIDE SEQUENCE</scope>
    <source>
        <strain evidence="2">cv. Jingnong 6</strain>
    </source>
</reference>
<dbReference type="AlphaFoldDB" id="A0A0L9V4Y4"/>
<accession>A0A0L9V4Y4</accession>
<gene>
    <name evidence="1" type="ORF">LR48_Vigan08g059600</name>
</gene>
<dbReference type="Proteomes" id="UP000053144">
    <property type="component" value="Chromosome 8"/>
</dbReference>
<evidence type="ECO:0000313" key="2">
    <source>
        <dbReference type="Proteomes" id="UP000053144"/>
    </source>
</evidence>
<sequence>MMYSPNGKRGSRGGSNKDYFVLFLYVSFAFCLTSRSFHSLGATPVHSTHSVLLLKVAAEVTLLKVRCRRGYRCRRFAVVEGSPLSKSRRYRRLAAIEGFAALCRHRTVESSTSIVEDFENSSPLTGKEKQIWNPKTSCNDCLYVERAFGVLPS</sequence>
<dbReference type="EMBL" id="CM003378">
    <property type="protein sequence ID" value="KOM49769.1"/>
    <property type="molecule type" value="Genomic_DNA"/>
</dbReference>
<evidence type="ECO:0000313" key="1">
    <source>
        <dbReference type="EMBL" id="KOM49769.1"/>
    </source>
</evidence>